<feature type="compositionally biased region" description="Pro residues" evidence="1">
    <location>
        <begin position="28"/>
        <end position="44"/>
    </location>
</feature>
<evidence type="ECO:0000313" key="3">
    <source>
        <dbReference type="Proteomes" id="UP000007174"/>
    </source>
</evidence>
<dbReference type="AlphaFoldDB" id="H1W008"/>
<dbReference type="EMBL" id="CACQ02008083">
    <property type="protein sequence ID" value="CCF45820.1"/>
    <property type="molecule type" value="Genomic_DNA"/>
</dbReference>
<evidence type="ECO:0000256" key="1">
    <source>
        <dbReference type="SAM" id="MobiDB-lite"/>
    </source>
</evidence>
<reference evidence="3" key="1">
    <citation type="journal article" date="2012" name="Nat. Genet.">
        <title>Lifestyle transitions in plant pathogenic Colletotrichum fungi deciphered by genome and transcriptome analyses.</title>
        <authorList>
            <person name="O'Connell R.J."/>
            <person name="Thon M.R."/>
            <person name="Hacquard S."/>
            <person name="Amyotte S.G."/>
            <person name="Kleemann J."/>
            <person name="Torres M.F."/>
            <person name="Damm U."/>
            <person name="Buiate E.A."/>
            <person name="Epstein L."/>
            <person name="Alkan N."/>
            <person name="Altmueller J."/>
            <person name="Alvarado-Balderrama L."/>
            <person name="Bauser C.A."/>
            <person name="Becker C."/>
            <person name="Birren B.W."/>
            <person name="Chen Z."/>
            <person name="Choi J."/>
            <person name="Crouch J.A."/>
            <person name="Duvick J.P."/>
            <person name="Farman M.A."/>
            <person name="Gan P."/>
            <person name="Heiman D."/>
            <person name="Henrissat B."/>
            <person name="Howard R.J."/>
            <person name="Kabbage M."/>
            <person name="Koch C."/>
            <person name="Kracher B."/>
            <person name="Kubo Y."/>
            <person name="Law A.D."/>
            <person name="Lebrun M.-H."/>
            <person name="Lee Y.-H."/>
            <person name="Miyara I."/>
            <person name="Moore N."/>
            <person name="Neumann U."/>
            <person name="Nordstroem K."/>
            <person name="Panaccione D.G."/>
            <person name="Panstruga R."/>
            <person name="Place M."/>
            <person name="Proctor R.H."/>
            <person name="Prusky D."/>
            <person name="Rech G."/>
            <person name="Reinhardt R."/>
            <person name="Rollins J.A."/>
            <person name="Rounsley S."/>
            <person name="Schardl C.L."/>
            <person name="Schwartz D.C."/>
            <person name="Shenoy N."/>
            <person name="Shirasu K."/>
            <person name="Sikhakolli U.R."/>
            <person name="Stueber K."/>
            <person name="Sukno S.A."/>
            <person name="Sweigard J.A."/>
            <person name="Takano Y."/>
            <person name="Takahara H."/>
            <person name="Trail F."/>
            <person name="van der Does H.C."/>
            <person name="Voll L.M."/>
            <person name="Will I."/>
            <person name="Young S."/>
            <person name="Zeng Q."/>
            <person name="Zhang J."/>
            <person name="Zhou S."/>
            <person name="Dickman M.B."/>
            <person name="Schulze-Lefert P."/>
            <person name="Ver Loren van Themaat E."/>
            <person name="Ma L.-J."/>
            <person name="Vaillancourt L.J."/>
        </authorList>
    </citation>
    <scope>NUCLEOTIDE SEQUENCE [LARGE SCALE GENOMIC DNA]</scope>
    <source>
        <strain evidence="3">IMI 349063</strain>
    </source>
</reference>
<dbReference type="Proteomes" id="UP000007174">
    <property type="component" value="Unassembled WGS sequence"/>
</dbReference>
<evidence type="ECO:0000313" key="2">
    <source>
        <dbReference type="EMBL" id="CCF45820.1"/>
    </source>
</evidence>
<organism evidence="2 3">
    <name type="scientific">Colletotrichum higginsianum (strain IMI 349063)</name>
    <name type="common">Crucifer anthracnose fungus</name>
    <dbReference type="NCBI Taxonomy" id="759273"/>
    <lineage>
        <taxon>Eukaryota</taxon>
        <taxon>Fungi</taxon>
        <taxon>Dikarya</taxon>
        <taxon>Ascomycota</taxon>
        <taxon>Pezizomycotina</taxon>
        <taxon>Sordariomycetes</taxon>
        <taxon>Hypocreomycetidae</taxon>
        <taxon>Glomerellales</taxon>
        <taxon>Glomerellaceae</taxon>
        <taxon>Colletotrichum</taxon>
        <taxon>Colletotrichum destructivum species complex</taxon>
    </lineage>
</organism>
<dbReference type="HOGENOM" id="CLU_2320232_0_0_1"/>
<name>H1W008_COLHI</name>
<dbReference type="STRING" id="759273.H1W008"/>
<feature type="compositionally biased region" description="Polar residues" evidence="1">
    <location>
        <begin position="14"/>
        <end position="26"/>
    </location>
</feature>
<feature type="region of interest" description="Disordered" evidence="1">
    <location>
        <begin position="1"/>
        <end position="99"/>
    </location>
</feature>
<gene>
    <name evidence="2" type="ORF">CH063_14771</name>
</gene>
<protein>
    <submittedName>
        <fullName evidence="2">Uncharacterized protein</fullName>
    </submittedName>
</protein>
<accession>H1W008</accession>
<sequence>MVSGIPAADWSGGRESTQGRTLTHKTPSIPPPSFPLPSPPPPHPSWFLQSHQRIPSPNSKPPPYSSVSITSMPAEVHQTPPDSSSTSHHHCVASSSRDY</sequence>
<proteinExistence type="predicted"/>